<sequence length="205" mass="23870">MDNLQLTSFKEQTTIVLMPYHLKNIQKSIQNVIPKMIFTCRIHNSIPSIVIAVKKVSLVSEYLETFDDQPQMFIDIEYTVTLLQLHQGSLVKGKLVQQFKSHIIVQIFNIFNVLIPEDEINEKSFIWNENFNAFMNRQNEILENQIELQIKITEVILNEADQKEFQIKGSLKDRKQTGQIEYLQNLIGDQTKIESIIAKSLDCIN</sequence>
<accession>A0A8S1K0D8</accession>
<dbReference type="AlphaFoldDB" id="A0A8S1K0D8"/>
<comment type="caution">
    <text evidence="1">The sequence shown here is derived from an EMBL/GenBank/DDBJ whole genome shotgun (WGS) entry which is preliminary data.</text>
</comment>
<keyword evidence="2" id="KW-1185">Reference proteome</keyword>
<evidence type="ECO:0000313" key="1">
    <source>
        <dbReference type="EMBL" id="CAD8048201.1"/>
    </source>
</evidence>
<dbReference type="EMBL" id="CAJJDM010000009">
    <property type="protein sequence ID" value="CAD8048201.1"/>
    <property type="molecule type" value="Genomic_DNA"/>
</dbReference>
<dbReference type="OMA" id="FIWNENF"/>
<proteinExistence type="predicted"/>
<dbReference type="Proteomes" id="UP000688137">
    <property type="component" value="Unassembled WGS sequence"/>
</dbReference>
<organism evidence="1 2">
    <name type="scientific">Paramecium primaurelia</name>
    <dbReference type="NCBI Taxonomy" id="5886"/>
    <lineage>
        <taxon>Eukaryota</taxon>
        <taxon>Sar</taxon>
        <taxon>Alveolata</taxon>
        <taxon>Ciliophora</taxon>
        <taxon>Intramacronucleata</taxon>
        <taxon>Oligohymenophorea</taxon>
        <taxon>Peniculida</taxon>
        <taxon>Parameciidae</taxon>
        <taxon>Paramecium</taxon>
    </lineage>
</organism>
<name>A0A8S1K0D8_PARPR</name>
<protein>
    <submittedName>
        <fullName evidence="1">Uncharacterized protein</fullName>
    </submittedName>
</protein>
<reference evidence="1" key="1">
    <citation type="submission" date="2021-01" db="EMBL/GenBank/DDBJ databases">
        <authorList>
            <consortium name="Genoscope - CEA"/>
            <person name="William W."/>
        </authorList>
    </citation>
    <scope>NUCLEOTIDE SEQUENCE</scope>
</reference>
<evidence type="ECO:0000313" key="2">
    <source>
        <dbReference type="Proteomes" id="UP000688137"/>
    </source>
</evidence>
<gene>
    <name evidence="1" type="ORF">PPRIM_AZ9-3.1.T0120364</name>
</gene>